<comment type="caution">
    <text evidence="3">The sequence shown here is derived from an EMBL/GenBank/DDBJ whole genome shotgun (WGS) entry which is preliminary data.</text>
</comment>
<evidence type="ECO:0000313" key="4">
    <source>
        <dbReference type="Proteomes" id="UP000710432"/>
    </source>
</evidence>
<gene>
    <name evidence="3" type="ORF">LTLLF_105180</name>
</gene>
<reference evidence="3" key="1">
    <citation type="submission" date="2020-03" db="EMBL/GenBank/DDBJ databases">
        <title>Studies in the Genomics of Life Span.</title>
        <authorList>
            <person name="Glass D."/>
        </authorList>
    </citation>
    <scope>NUCLEOTIDE SEQUENCE</scope>
    <source>
        <strain evidence="3">LTLLF</strain>
        <tissue evidence="3">Muscle</tissue>
    </source>
</reference>
<protein>
    <submittedName>
        <fullName evidence="3">PRAME family member 12</fullName>
    </submittedName>
</protein>
<sequence length="132" mass="14985">MSLKAPPTILEMAVKSLLKNEDFTISVLQEIPMEFFPSMFKEAFNSRCMKILPALVSSWPFACLPVRAMMKVQDVVILQAVLAGIHMLLTQNVHLRTSKLRVLDLRNEYNHFWDVRAGLEGSDCSKGMLSEE</sequence>
<dbReference type="GO" id="GO:0005737">
    <property type="term" value="C:cytoplasm"/>
    <property type="evidence" value="ECO:0007669"/>
    <property type="project" value="TreeGrafter"/>
</dbReference>
<evidence type="ECO:0000313" key="3">
    <source>
        <dbReference type="EMBL" id="KAH0509463.1"/>
    </source>
</evidence>
<evidence type="ECO:0000256" key="2">
    <source>
        <dbReference type="ARBA" id="ARBA00022737"/>
    </source>
</evidence>
<dbReference type="PANTHER" id="PTHR14224">
    <property type="entry name" value="SIMILAR TO PREFERENTIALLY EXPRESSED ANTIGEN IN MELANOMA-LIKE 3"/>
    <property type="match status" value="1"/>
</dbReference>
<dbReference type="PANTHER" id="PTHR14224:SF94">
    <property type="entry name" value="PRAME FAMILY MEMBER 12"/>
    <property type="match status" value="1"/>
</dbReference>
<name>A0A8J6GGS8_MICOH</name>
<dbReference type="Proteomes" id="UP000710432">
    <property type="component" value="Unassembled WGS sequence"/>
</dbReference>
<accession>A0A8J6GGS8</accession>
<dbReference type="InterPro" id="IPR050694">
    <property type="entry name" value="LRRC14/PRAME"/>
</dbReference>
<dbReference type="EMBL" id="JAATJU010022899">
    <property type="protein sequence ID" value="KAH0509463.1"/>
    <property type="molecule type" value="Genomic_DNA"/>
</dbReference>
<keyword evidence="2" id="KW-0677">Repeat</keyword>
<dbReference type="AlphaFoldDB" id="A0A8J6GGS8"/>
<keyword evidence="1" id="KW-0433">Leucine-rich repeat</keyword>
<evidence type="ECO:0000256" key="1">
    <source>
        <dbReference type="ARBA" id="ARBA00022614"/>
    </source>
</evidence>
<proteinExistence type="predicted"/>
<organism evidence="3 4">
    <name type="scientific">Microtus ochrogaster</name>
    <name type="common">Prairie vole</name>
    <dbReference type="NCBI Taxonomy" id="79684"/>
    <lineage>
        <taxon>Eukaryota</taxon>
        <taxon>Metazoa</taxon>
        <taxon>Chordata</taxon>
        <taxon>Craniata</taxon>
        <taxon>Vertebrata</taxon>
        <taxon>Euteleostomi</taxon>
        <taxon>Mammalia</taxon>
        <taxon>Eutheria</taxon>
        <taxon>Euarchontoglires</taxon>
        <taxon>Glires</taxon>
        <taxon>Rodentia</taxon>
        <taxon>Myomorpha</taxon>
        <taxon>Muroidea</taxon>
        <taxon>Cricetidae</taxon>
        <taxon>Arvicolinae</taxon>
        <taxon>Microtus</taxon>
    </lineage>
</organism>